<evidence type="ECO:0000313" key="1">
    <source>
        <dbReference type="EMBL" id="KAK1736659.1"/>
    </source>
</evidence>
<reference evidence="1" key="1">
    <citation type="submission" date="2023-06" db="EMBL/GenBank/DDBJ databases">
        <title>Survivors Of The Sea: Transcriptome response of Skeletonema marinoi to long-term dormancy.</title>
        <authorList>
            <person name="Pinder M.I.M."/>
            <person name="Kourtchenko O."/>
            <person name="Robertson E.K."/>
            <person name="Larsson T."/>
            <person name="Maumus F."/>
            <person name="Osuna-Cruz C.M."/>
            <person name="Vancaester E."/>
            <person name="Stenow R."/>
            <person name="Vandepoele K."/>
            <person name="Ploug H."/>
            <person name="Bruchert V."/>
            <person name="Godhe A."/>
            <person name="Topel M."/>
        </authorList>
    </citation>
    <scope>NUCLEOTIDE SEQUENCE</scope>
    <source>
        <strain evidence="1">R05AC</strain>
    </source>
</reference>
<dbReference type="EMBL" id="JATAAI010000028">
    <property type="protein sequence ID" value="KAK1736659.1"/>
    <property type="molecule type" value="Genomic_DNA"/>
</dbReference>
<dbReference type="Proteomes" id="UP001224775">
    <property type="component" value="Unassembled WGS sequence"/>
</dbReference>
<dbReference type="AlphaFoldDB" id="A0AAD8XZ86"/>
<name>A0AAD8XZ86_9STRA</name>
<keyword evidence="2" id="KW-1185">Reference proteome</keyword>
<gene>
    <name evidence="1" type="ORF">QTG54_012681</name>
</gene>
<organism evidence="1 2">
    <name type="scientific">Skeletonema marinoi</name>
    <dbReference type="NCBI Taxonomy" id="267567"/>
    <lineage>
        <taxon>Eukaryota</taxon>
        <taxon>Sar</taxon>
        <taxon>Stramenopiles</taxon>
        <taxon>Ochrophyta</taxon>
        <taxon>Bacillariophyta</taxon>
        <taxon>Coscinodiscophyceae</taxon>
        <taxon>Thalassiosirophycidae</taxon>
        <taxon>Thalassiosirales</taxon>
        <taxon>Skeletonemataceae</taxon>
        <taxon>Skeletonema</taxon>
        <taxon>Skeletonema marinoi-dohrnii complex</taxon>
    </lineage>
</organism>
<protein>
    <submittedName>
        <fullName evidence="1">Uncharacterized protein</fullName>
    </submittedName>
</protein>
<comment type="caution">
    <text evidence="1">The sequence shown here is derived from an EMBL/GenBank/DDBJ whole genome shotgun (WGS) entry which is preliminary data.</text>
</comment>
<proteinExistence type="predicted"/>
<evidence type="ECO:0000313" key="2">
    <source>
        <dbReference type="Proteomes" id="UP001224775"/>
    </source>
</evidence>
<sequence length="104" mass="11873">MLADLAVKVPNWKRSCQDGCQAQSSSHRRCGVKAAFEQELKKRRLLAEEERQELLGRIEDVRSDMTNKIIAQQESMELKNQLTLINKMPPLSNQKKNAGKHGQN</sequence>
<accession>A0AAD8XZ86</accession>